<sequence>MSGRLRGALPPLLTAVAFFLVWELACRLLRIPPFILPSPSGALASVGPVLPVVLGHALHTLSSTLIGFALAVVFGVALGALIGASKIAYSALYPLMIGFNSVPKAALVPVLVIWFGIGTVPAILSAFLISFFPIMVNVATGLATVEPEQQDVLRSLGATPAERFFKVSLPRALPYFFASLKVAVTLAFVGSIISEQVASDRGVGSLMISASSQFNVPLVFGALLIVSAMGVLLYAVFALLESRLTGWAYRGTPG</sequence>
<evidence type="ECO:0000256" key="4">
    <source>
        <dbReference type="ARBA" id="ARBA00022692"/>
    </source>
</evidence>
<feature type="transmembrane region" description="Helical" evidence="7">
    <location>
        <begin position="41"/>
        <end position="59"/>
    </location>
</feature>
<feature type="transmembrane region" description="Helical" evidence="7">
    <location>
        <begin position="12"/>
        <end position="29"/>
    </location>
</feature>
<evidence type="ECO:0000256" key="6">
    <source>
        <dbReference type="ARBA" id="ARBA00023136"/>
    </source>
</evidence>
<evidence type="ECO:0000313" key="9">
    <source>
        <dbReference type="EMBL" id="MFC5847555.1"/>
    </source>
</evidence>
<evidence type="ECO:0000256" key="1">
    <source>
        <dbReference type="ARBA" id="ARBA00004651"/>
    </source>
</evidence>
<evidence type="ECO:0000256" key="3">
    <source>
        <dbReference type="ARBA" id="ARBA00022475"/>
    </source>
</evidence>
<organism evidence="9 10">
    <name type="scientific">Deinococcus petrolearius</name>
    <dbReference type="NCBI Taxonomy" id="1751295"/>
    <lineage>
        <taxon>Bacteria</taxon>
        <taxon>Thermotogati</taxon>
        <taxon>Deinococcota</taxon>
        <taxon>Deinococci</taxon>
        <taxon>Deinococcales</taxon>
        <taxon>Deinococcaceae</taxon>
        <taxon>Deinococcus</taxon>
    </lineage>
</organism>
<dbReference type="InterPro" id="IPR000515">
    <property type="entry name" value="MetI-like"/>
</dbReference>
<keyword evidence="5 7" id="KW-1133">Transmembrane helix</keyword>
<gene>
    <name evidence="9" type="ORF">ACFPQ6_04465</name>
</gene>
<comment type="similarity">
    <text evidence="7">Belongs to the binding-protein-dependent transport system permease family.</text>
</comment>
<dbReference type="SUPFAM" id="SSF161098">
    <property type="entry name" value="MetI-like"/>
    <property type="match status" value="1"/>
</dbReference>
<feature type="domain" description="ABC transmembrane type-1" evidence="8">
    <location>
        <begin position="57"/>
        <end position="241"/>
    </location>
</feature>
<keyword evidence="4 7" id="KW-0812">Transmembrane</keyword>
<reference evidence="10" key="1">
    <citation type="journal article" date="2019" name="Int. J. Syst. Evol. Microbiol.">
        <title>The Global Catalogue of Microorganisms (GCM) 10K type strain sequencing project: providing services to taxonomists for standard genome sequencing and annotation.</title>
        <authorList>
            <consortium name="The Broad Institute Genomics Platform"/>
            <consortium name="The Broad Institute Genome Sequencing Center for Infectious Disease"/>
            <person name="Wu L."/>
            <person name="Ma J."/>
        </authorList>
    </citation>
    <scope>NUCLEOTIDE SEQUENCE [LARGE SCALE GENOMIC DNA]</scope>
    <source>
        <strain evidence="10">CGMCC 1.15053</strain>
    </source>
</reference>
<evidence type="ECO:0000256" key="2">
    <source>
        <dbReference type="ARBA" id="ARBA00022448"/>
    </source>
</evidence>
<comment type="caution">
    <text evidence="9">The sequence shown here is derived from an EMBL/GenBank/DDBJ whole genome shotgun (WGS) entry which is preliminary data.</text>
</comment>
<name>A0ABW1DH83_9DEIO</name>
<evidence type="ECO:0000259" key="8">
    <source>
        <dbReference type="PROSITE" id="PS50928"/>
    </source>
</evidence>
<proteinExistence type="inferred from homology"/>
<dbReference type="Pfam" id="PF00528">
    <property type="entry name" value="BPD_transp_1"/>
    <property type="match status" value="1"/>
</dbReference>
<feature type="transmembrane region" description="Helical" evidence="7">
    <location>
        <begin position="172"/>
        <end position="194"/>
    </location>
</feature>
<keyword evidence="3" id="KW-1003">Cell membrane</keyword>
<dbReference type="PANTHER" id="PTHR30151">
    <property type="entry name" value="ALKANE SULFONATE ABC TRANSPORTER-RELATED, MEMBRANE SUBUNIT"/>
    <property type="match status" value="1"/>
</dbReference>
<evidence type="ECO:0000313" key="10">
    <source>
        <dbReference type="Proteomes" id="UP001595979"/>
    </source>
</evidence>
<evidence type="ECO:0000256" key="7">
    <source>
        <dbReference type="RuleBase" id="RU363032"/>
    </source>
</evidence>
<keyword evidence="10" id="KW-1185">Reference proteome</keyword>
<keyword evidence="6 7" id="KW-0472">Membrane</keyword>
<dbReference type="RefSeq" id="WP_380046801.1">
    <property type="nucleotide sequence ID" value="NZ_JBHSOH010000005.1"/>
</dbReference>
<evidence type="ECO:0000256" key="5">
    <source>
        <dbReference type="ARBA" id="ARBA00022989"/>
    </source>
</evidence>
<keyword evidence="2 7" id="KW-0813">Transport</keyword>
<protein>
    <submittedName>
        <fullName evidence="9">ABC transporter permease</fullName>
    </submittedName>
</protein>
<dbReference type="CDD" id="cd06261">
    <property type="entry name" value="TM_PBP2"/>
    <property type="match status" value="1"/>
</dbReference>
<dbReference type="EMBL" id="JBHSOH010000005">
    <property type="protein sequence ID" value="MFC5847555.1"/>
    <property type="molecule type" value="Genomic_DNA"/>
</dbReference>
<dbReference type="PANTHER" id="PTHR30151:SF20">
    <property type="entry name" value="ABC TRANSPORTER PERMEASE PROTEIN HI_0355-RELATED"/>
    <property type="match status" value="1"/>
</dbReference>
<feature type="transmembrane region" description="Helical" evidence="7">
    <location>
        <begin position="214"/>
        <end position="240"/>
    </location>
</feature>
<dbReference type="InterPro" id="IPR035906">
    <property type="entry name" value="MetI-like_sf"/>
</dbReference>
<comment type="subcellular location">
    <subcellularLocation>
        <location evidence="1 7">Cell membrane</location>
        <topology evidence="1 7">Multi-pass membrane protein</topology>
    </subcellularLocation>
</comment>
<dbReference type="PROSITE" id="PS50928">
    <property type="entry name" value="ABC_TM1"/>
    <property type="match status" value="1"/>
</dbReference>
<accession>A0ABW1DH83</accession>
<dbReference type="Proteomes" id="UP001595979">
    <property type="component" value="Unassembled WGS sequence"/>
</dbReference>
<dbReference type="Gene3D" id="1.10.3720.10">
    <property type="entry name" value="MetI-like"/>
    <property type="match status" value="1"/>
</dbReference>
<feature type="transmembrane region" description="Helical" evidence="7">
    <location>
        <begin position="65"/>
        <end position="84"/>
    </location>
</feature>